<evidence type="ECO:0000313" key="2">
    <source>
        <dbReference type="Ensembl" id="ENSPSNP00000003273.1"/>
    </source>
</evidence>
<feature type="transmembrane region" description="Helical" evidence="1">
    <location>
        <begin position="12"/>
        <end position="38"/>
    </location>
</feature>
<reference evidence="2" key="3">
    <citation type="submission" date="2025-09" db="UniProtKB">
        <authorList>
            <consortium name="Ensembl"/>
        </authorList>
    </citation>
    <scope>IDENTIFICATION</scope>
</reference>
<keyword evidence="1" id="KW-0472">Membrane</keyword>
<keyword evidence="3" id="KW-1185">Reference proteome</keyword>
<dbReference type="Ensembl" id="ENSPSNT00000003750.1">
    <property type="protein sequence ID" value="ENSPSNP00000003273.1"/>
    <property type="gene ID" value="ENSPSNG00000002472.1"/>
</dbReference>
<proteinExistence type="predicted"/>
<dbReference type="AlphaFoldDB" id="A0A8C9BGC3"/>
<keyword evidence="1" id="KW-0812">Transmembrane</keyword>
<feature type="transmembrane region" description="Helical" evidence="1">
    <location>
        <begin position="91"/>
        <end position="117"/>
    </location>
</feature>
<accession>A0A8C9BGC3</accession>
<dbReference type="Proteomes" id="UP000694554">
    <property type="component" value="Chromosome 3"/>
</dbReference>
<reference evidence="2" key="2">
    <citation type="submission" date="2025-08" db="UniProtKB">
        <authorList>
            <consortium name="Ensembl"/>
        </authorList>
    </citation>
    <scope>IDENTIFICATION</scope>
</reference>
<keyword evidence="1" id="KW-1133">Transmembrane helix</keyword>
<protein>
    <submittedName>
        <fullName evidence="2">Uncharacterized protein</fullName>
    </submittedName>
</protein>
<sequence>MIAILTDVRWYLSVILICISLMISNVEQLFMCLLAICISSLEKCLFNSSAQFLIGLFVFLMSSCMSCLYMLDINPLPVISFANIFSHSVGCIFILLMVSFAVPFLFSKTVCVGILFLL</sequence>
<dbReference type="GeneTree" id="ENSGT01150000287869"/>
<evidence type="ECO:0000256" key="1">
    <source>
        <dbReference type="SAM" id="Phobius"/>
    </source>
</evidence>
<organism evidence="2 3">
    <name type="scientific">Phocoena sinus</name>
    <name type="common">Vaquita</name>
    <dbReference type="NCBI Taxonomy" id="42100"/>
    <lineage>
        <taxon>Eukaryota</taxon>
        <taxon>Metazoa</taxon>
        <taxon>Chordata</taxon>
        <taxon>Craniata</taxon>
        <taxon>Vertebrata</taxon>
        <taxon>Euteleostomi</taxon>
        <taxon>Mammalia</taxon>
        <taxon>Eutheria</taxon>
        <taxon>Laurasiatheria</taxon>
        <taxon>Artiodactyla</taxon>
        <taxon>Whippomorpha</taxon>
        <taxon>Cetacea</taxon>
        <taxon>Odontoceti</taxon>
        <taxon>Phocoenidae</taxon>
        <taxon>Phocoena</taxon>
    </lineage>
</organism>
<evidence type="ECO:0000313" key="3">
    <source>
        <dbReference type="Proteomes" id="UP000694554"/>
    </source>
</evidence>
<reference evidence="2" key="1">
    <citation type="submission" date="2019-08" db="EMBL/GenBank/DDBJ databases">
        <title>Phocoena sinus (Vaquita) genome, mPhoSin1, primary haplotype.</title>
        <authorList>
            <person name="Morin P."/>
            <person name="Mountcastle J."/>
            <person name="Fungtammasan C."/>
            <person name="Rhie A."/>
            <person name="Rojas-Bracho L."/>
            <person name="Smith C.R."/>
            <person name="Taylor B.L."/>
            <person name="Gulland F.M.D."/>
            <person name="Musser W."/>
            <person name="Houck M."/>
            <person name="Haase B."/>
            <person name="Paez S."/>
            <person name="Howe K."/>
            <person name="Torrance J."/>
            <person name="Formenti G."/>
            <person name="Phillippy A."/>
            <person name="Ryder O."/>
            <person name="Jarvis E.D."/>
            <person name="Fedrigo O."/>
        </authorList>
    </citation>
    <scope>NUCLEOTIDE SEQUENCE [LARGE SCALE GENOMIC DNA]</scope>
</reference>
<name>A0A8C9BGC3_PHOSS</name>
<feature type="transmembrane region" description="Helical" evidence="1">
    <location>
        <begin position="50"/>
        <end position="71"/>
    </location>
</feature>